<feature type="chain" id="PRO_5045299917" evidence="5">
    <location>
        <begin position="22"/>
        <end position="756"/>
    </location>
</feature>
<keyword evidence="5" id="KW-0732">Signal</keyword>
<reference evidence="9" key="1">
    <citation type="journal article" date="2019" name="Int. J. Syst. Evol. Microbiol.">
        <title>The Global Catalogue of Microorganisms (GCM) 10K type strain sequencing project: providing services to taxonomists for standard genome sequencing and annotation.</title>
        <authorList>
            <consortium name="The Broad Institute Genomics Platform"/>
            <consortium name="The Broad Institute Genome Sequencing Center for Infectious Disease"/>
            <person name="Wu L."/>
            <person name="Ma J."/>
        </authorList>
    </citation>
    <scope>NUCLEOTIDE SEQUENCE [LARGE SCALE GENOMIC DNA]</scope>
    <source>
        <strain evidence="9">CCUG 61484</strain>
    </source>
</reference>
<keyword evidence="9" id="KW-1185">Reference proteome</keyword>
<sequence length="756" mass="85084">MKKLLATLAFLPMLASAQVNTANLADLVNPLMGTDSKPSLSNGNTYPAIAVPWGMNFWTPQTGKMGSGWQYTYNSDKIVGFKQTHQPSPWMNDYGQFSIFPETGKIKVDEAERASWFSHKAEIAKPYYYSVYLADYDVTTEIAPTERAANFRFTFPKSDSSHIVIDAFDKGSYVKIIPGQNKIVGYSTRNSGAVPENFKNYFVIYTDKPFTASTWHNKDIDKGELEYKGDHAGAVLSFKTQKGETINLRVASSFISIEQAELNLQREIGKESFATTKQKAKDVWNKTLGHLTVDGGSVDQVRTFYSCLYRMLFFPNKLYELDNKNQIVHYSPYNGKVLPGYMFAGTGFWDTFRALYPFLNLVFPSINKEMQAGLVNDYKEGGWLPEWSSPGYADVMVGNNSASVVAEAYLKGGRGYDINTLYQALLHGANNVGPDATGRLGVDYYNTLGYVPYDVKINENAARTLEYAYDDFAIYKLGKALGRPASETEIYRKRSMNYKNLFDTSTGLMRGKNKDGKFQSPFNPFKWGDAFTEGNSWHYTWSVFHDIQGLIDLMGGKQKFVAKLDSVFTMPPIFDESYYRSVIHEIREMQIANMGQYAHGNQPIQHMIYLYNYAGEPWKTQLHVRDAMDKLYKATPDGYCGDEDNGQTSAWYIFSSMGFYPVTPASDQYVLGAPLFKKVTVNLENGKKISITAANNSAQNRYVNSLNVNGKPYSQNWLSHSALLKGATLNFKMSAQPNKQKGIKPSDAPYSLSNEK</sequence>
<feature type="domain" description="Glycosyl hydrolase family 92 N-terminal" evidence="7">
    <location>
        <begin position="27"/>
        <end position="253"/>
    </location>
</feature>
<evidence type="ECO:0000256" key="5">
    <source>
        <dbReference type="SAM" id="SignalP"/>
    </source>
</evidence>
<dbReference type="InterPro" id="IPR041371">
    <property type="entry name" value="GH92_N"/>
</dbReference>
<proteinExistence type="predicted"/>
<feature type="signal peptide" evidence="5">
    <location>
        <begin position="1"/>
        <end position="21"/>
    </location>
</feature>
<evidence type="ECO:0000259" key="6">
    <source>
        <dbReference type="Pfam" id="PF07971"/>
    </source>
</evidence>
<accession>A0ABW3AS19</accession>
<dbReference type="Gene3D" id="1.20.1050.60">
    <property type="entry name" value="alpha-1,2-mannosidase"/>
    <property type="match status" value="1"/>
</dbReference>
<dbReference type="EMBL" id="JBHTHZ010000005">
    <property type="protein sequence ID" value="MFD0793778.1"/>
    <property type="molecule type" value="Genomic_DNA"/>
</dbReference>
<dbReference type="Gene3D" id="1.20.1610.10">
    <property type="entry name" value="alpha-1,2-mannosidases domains"/>
    <property type="match status" value="1"/>
</dbReference>
<organism evidence="8 9">
    <name type="scientific">Mucilaginibacter litoreus</name>
    <dbReference type="NCBI Taxonomy" id="1048221"/>
    <lineage>
        <taxon>Bacteria</taxon>
        <taxon>Pseudomonadati</taxon>
        <taxon>Bacteroidota</taxon>
        <taxon>Sphingobacteriia</taxon>
        <taxon>Sphingobacteriales</taxon>
        <taxon>Sphingobacteriaceae</taxon>
        <taxon>Mucilaginibacter</taxon>
    </lineage>
</organism>
<evidence type="ECO:0000259" key="7">
    <source>
        <dbReference type="Pfam" id="PF17678"/>
    </source>
</evidence>
<dbReference type="PANTHER" id="PTHR12143:SF43">
    <property type="entry name" value="PUTATIVE-RELATED"/>
    <property type="match status" value="1"/>
</dbReference>
<dbReference type="Gene3D" id="3.30.2080.10">
    <property type="entry name" value="GH92 mannosidase domain"/>
    <property type="match status" value="1"/>
</dbReference>
<evidence type="ECO:0000256" key="2">
    <source>
        <dbReference type="ARBA" id="ARBA00011245"/>
    </source>
</evidence>
<gene>
    <name evidence="8" type="ORF">ACFQZX_09120</name>
</gene>
<name>A0ABW3AS19_9SPHI</name>
<dbReference type="PANTHER" id="PTHR12143">
    <property type="entry name" value="PEPTIDE N-GLYCANASE PNGASE -RELATED"/>
    <property type="match status" value="1"/>
</dbReference>
<dbReference type="SUPFAM" id="SSF48208">
    <property type="entry name" value="Six-hairpin glycosidases"/>
    <property type="match status" value="1"/>
</dbReference>
<comment type="subunit">
    <text evidence="2">Monomer.</text>
</comment>
<protein>
    <submittedName>
        <fullName evidence="8">GH92 family glycosyl hydrolase</fullName>
    </submittedName>
</protein>
<dbReference type="InterPro" id="IPR050883">
    <property type="entry name" value="PNGase"/>
</dbReference>
<dbReference type="GO" id="GO:0016787">
    <property type="term" value="F:hydrolase activity"/>
    <property type="evidence" value="ECO:0007669"/>
    <property type="project" value="UniProtKB-KW"/>
</dbReference>
<dbReference type="Pfam" id="PF17678">
    <property type="entry name" value="Glyco_hydro_92N"/>
    <property type="match status" value="1"/>
</dbReference>
<dbReference type="Gene3D" id="2.70.98.10">
    <property type="match status" value="1"/>
</dbReference>
<dbReference type="Proteomes" id="UP001597010">
    <property type="component" value="Unassembled WGS sequence"/>
</dbReference>
<evidence type="ECO:0000256" key="3">
    <source>
        <dbReference type="ARBA" id="ARBA00022837"/>
    </source>
</evidence>
<feature type="domain" description="Glycosyl hydrolase family 92" evidence="6">
    <location>
        <begin position="259"/>
        <end position="734"/>
    </location>
</feature>
<evidence type="ECO:0000256" key="1">
    <source>
        <dbReference type="ARBA" id="ARBA00001913"/>
    </source>
</evidence>
<keyword evidence="8" id="KW-0378">Hydrolase</keyword>
<comment type="cofactor">
    <cofactor evidence="1">
        <name>Ca(2+)</name>
        <dbReference type="ChEBI" id="CHEBI:29108"/>
    </cofactor>
</comment>
<dbReference type="InterPro" id="IPR008928">
    <property type="entry name" value="6-hairpin_glycosidase_sf"/>
</dbReference>
<dbReference type="InterPro" id="IPR005887">
    <property type="entry name" value="GH92_a_mannosidase_put"/>
</dbReference>
<evidence type="ECO:0000256" key="4">
    <source>
        <dbReference type="SAM" id="MobiDB-lite"/>
    </source>
</evidence>
<comment type="caution">
    <text evidence="8">The sequence shown here is derived from an EMBL/GenBank/DDBJ whole genome shotgun (WGS) entry which is preliminary data.</text>
</comment>
<dbReference type="InterPro" id="IPR014718">
    <property type="entry name" value="GH-type_carb-bd"/>
</dbReference>
<dbReference type="Pfam" id="PF07971">
    <property type="entry name" value="Glyco_hydro_92"/>
    <property type="match status" value="1"/>
</dbReference>
<evidence type="ECO:0000313" key="8">
    <source>
        <dbReference type="EMBL" id="MFD0793778.1"/>
    </source>
</evidence>
<keyword evidence="3" id="KW-0106">Calcium</keyword>
<evidence type="ECO:0000313" key="9">
    <source>
        <dbReference type="Proteomes" id="UP001597010"/>
    </source>
</evidence>
<dbReference type="RefSeq" id="WP_377114066.1">
    <property type="nucleotide sequence ID" value="NZ_JBHTHZ010000005.1"/>
</dbReference>
<dbReference type="NCBIfam" id="TIGR01180">
    <property type="entry name" value="aman2_put"/>
    <property type="match status" value="1"/>
</dbReference>
<dbReference type="InterPro" id="IPR012939">
    <property type="entry name" value="Glyco_hydro_92"/>
</dbReference>
<feature type="region of interest" description="Disordered" evidence="4">
    <location>
        <begin position="735"/>
        <end position="756"/>
    </location>
</feature>